<dbReference type="KEGG" id="euz:DVS28_b0485"/>
<proteinExistence type="predicted"/>
<reference evidence="1 2" key="1">
    <citation type="submission" date="2018-09" db="EMBL/GenBank/DDBJ databases">
        <title>Complete genome sequence of Euzebya sp. DY32-46 isolated from seawater of Pacific Ocean.</title>
        <authorList>
            <person name="Xu L."/>
            <person name="Wu Y.-H."/>
            <person name="Xu X.-W."/>
        </authorList>
    </citation>
    <scope>NUCLEOTIDE SEQUENCE [LARGE SCALE GENOMIC DNA]</scope>
    <source>
        <strain evidence="1 2">DY32-46</strain>
        <plasmid evidence="2">pedy32-46i</plasmid>
    </source>
</reference>
<dbReference type="InterPro" id="IPR010985">
    <property type="entry name" value="Ribbon_hlx_hlx"/>
</dbReference>
<dbReference type="GO" id="GO:0006355">
    <property type="term" value="P:regulation of DNA-templated transcription"/>
    <property type="evidence" value="ECO:0007669"/>
    <property type="project" value="InterPro"/>
</dbReference>
<dbReference type="RefSeq" id="WP_164711184.1">
    <property type="nucleotide sequence ID" value="NZ_CP031166.1"/>
</dbReference>
<keyword evidence="2" id="KW-1185">Reference proteome</keyword>
<sequence length="140" mass="15492">MSTTTRSLRIPTDLDKEVTAAAEADGLTFTEYVTFALRRHLGWDDPAYPDLARAVRDRLDELAADGFDIDITRTVFLSIRDTPTLRRLYAAAVAQNTDKFVNQRIGRLVKTHLGAEVIGTSKPLPEDELIVTHSLLVPAG</sequence>
<evidence type="ECO:0000313" key="2">
    <source>
        <dbReference type="Proteomes" id="UP000264006"/>
    </source>
</evidence>
<protein>
    <submittedName>
        <fullName evidence="1">Uncharacterized protein</fullName>
    </submittedName>
</protein>
<evidence type="ECO:0000313" key="1">
    <source>
        <dbReference type="EMBL" id="AXV10225.1"/>
    </source>
</evidence>
<dbReference type="EMBL" id="CP031166">
    <property type="protein sequence ID" value="AXV10225.1"/>
    <property type="molecule type" value="Genomic_DNA"/>
</dbReference>
<keyword evidence="1" id="KW-0614">Plasmid</keyword>
<name>A0A346Y6X8_9ACTN</name>
<accession>A0A346Y6X8</accession>
<gene>
    <name evidence="1" type="ORF">DVS28_b0485</name>
</gene>
<dbReference type="AlphaFoldDB" id="A0A346Y6X8"/>
<dbReference type="SUPFAM" id="SSF47598">
    <property type="entry name" value="Ribbon-helix-helix"/>
    <property type="match status" value="1"/>
</dbReference>
<geneLocation type="plasmid" evidence="2">
    <name>pedy32-46i</name>
</geneLocation>
<organism evidence="1 2">
    <name type="scientific">Euzebya pacifica</name>
    <dbReference type="NCBI Taxonomy" id="1608957"/>
    <lineage>
        <taxon>Bacteria</taxon>
        <taxon>Bacillati</taxon>
        <taxon>Actinomycetota</taxon>
        <taxon>Nitriliruptoria</taxon>
        <taxon>Euzebyales</taxon>
    </lineage>
</organism>
<dbReference type="Proteomes" id="UP000264006">
    <property type="component" value="Plasmid pEDY32-46I"/>
</dbReference>